<protein>
    <submittedName>
        <fullName evidence="2">Uncharacterized protein</fullName>
    </submittedName>
</protein>
<organism evidence="2">
    <name type="scientific">Siphoviridae sp. ctHEr2</name>
    <dbReference type="NCBI Taxonomy" id="2826229"/>
    <lineage>
        <taxon>Viruses</taxon>
        <taxon>Duplodnaviria</taxon>
        <taxon>Heunggongvirae</taxon>
        <taxon>Uroviricota</taxon>
        <taxon>Caudoviricetes</taxon>
    </lineage>
</organism>
<accession>A0A8S5NED5</accession>
<dbReference type="EMBL" id="BK015152">
    <property type="protein sequence ID" value="DAD93070.1"/>
    <property type="molecule type" value="Genomic_DNA"/>
</dbReference>
<evidence type="ECO:0000313" key="2">
    <source>
        <dbReference type="EMBL" id="DAD93070.1"/>
    </source>
</evidence>
<sequence length="58" mass="6199">MHRRPLKNIPEGIFEESAVVPACARLSFLSRAPGQYAGAAAGSSKPLQKGRNHGRKSP</sequence>
<evidence type="ECO:0000256" key="1">
    <source>
        <dbReference type="SAM" id="MobiDB-lite"/>
    </source>
</evidence>
<proteinExistence type="predicted"/>
<reference evidence="2" key="1">
    <citation type="journal article" date="2021" name="Proc. Natl. Acad. Sci. U.S.A.">
        <title>A Catalog of Tens of Thousands of Viruses from Human Metagenomes Reveals Hidden Associations with Chronic Diseases.</title>
        <authorList>
            <person name="Tisza M.J."/>
            <person name="Buck C.B."/>
        </authorList>
    </citation>
    <scope>NUCLEOTIDE SEQUENCE</scope>
    <source>
        <strain evidence="2">CtHEr2</strain>
    </source>
</reference>
<feature type="region of interest" description="Disordered" evidence="1">
    <location>
        <begin position="35"/>
        <end position="58"/>
    </location>
</feature>
<name>A0A8S5NED5_9CAUD</name>
<feature type="compositionally biased region" description="Basic residues" evidence="1">
    <location>
        <begin position="48"/>
        <end position="58"/>
    </location>
</feature>